<dbReference type="Pfam" id="PF02311">
    <property type="entry name" value="AraC_binding"/>
    <property type="match status" value="1"/>
</dbReference>
<dbReference type="PANTHER" id="PTHR43280">
    <property type="entry name" value="ARAC-FAMILY TRANSCRIPTIONAL REGULATOR"/>
    <property type="match status" value="1"/>
</dbReference>
<dbReference type="Pfam" id="PF12833">
    <property type="entry name" value="HTH_18"/>
    <property type="match status" value="1"/>
</dbReference>
<feature type="domain" description="HTH araC/xylS-type" evidence="4">
    <location>
        <begin position="183"/>
        <end position="280"/>
    </location>
</feature>
<dbReference type="GO" id="GO:0043565">
    <property type="term" value="F:sequence-specific DNA binding"/>
    <property type="evidence" value="ECO:0007669"/>
    <property type="project" value="InterPro"/>
</dbReference>
<name>A0AAW8JBE8_9GAMM</name>
<dbReference type="SUPFAM" id="SSF46689">
    <property type="entry name" value="Homeodomain-like"/>
    <property type="match status" value="1"/>
</dbReference>
<dbReference type="EMBL" id="JAVIDL010000016">
    <property type="protein sequence ID" value="MDQ8936006.1"/>
    <property type="molecule type" value="Genomic_DNA"/>
</dbReference>
<evidence type="ECO:0000313" key="6">
    <source>
        <dbReference type="Proteomes" id="UP001243844"/>
    </source>
</evidence>
<proteinExistence type="predicted"/>
<dbReference type="AlphaFoldDB" id="A0AAW8JBE8"/>
<keyword evidence="2" id="KW-0238">DNA-binding</keyword>
<evidence type="ECO:0000313" key="5">
    <source>
        <dbReference type="EMBL" id="MDQ8936006.1"/>
    </source>
</evidence>
<dbReference type="Gene3D" id="1.10.10.60">
    <property type="entry name" value="Homeodomain-like"/>
    <property type="match status" value="1"/>
</dbReference>
<dbReference type="InterPro" id="IPR018060">
    <property type="entry name" value="HTH_AraC"/>
</dbReference>
<gene>
    <name evidence="5" type="ORF">RFH47_09720</name>
</gene>
<comment type="caution">
    <text evidence="5">The sequence shown here is derived from an EMBL/GenBank/DDBJ whole genome shotgun (WGS) entry which is preliminary data.</text>
</comment>
<dbReference type="InterPro" id="IPR009057">
    <property type="entry name" value="Homeodomain-like_sf"/>
</dbReference>
<reference evidence="5" key="1">
    <citation type="submission" date="2023-08" db="EMBL/GenBank/DDBJ databases">
        <title>Emergence of clinically-relevant ST2 carbapenem-resistant Acinetobacter baumannii strains in hospital sewages in Zhejiang, East of China.</title>
        <authorList>
            <person name="Kaichao C."/>
            <person name="Zhang R."/>
        </authorList>
    </citation>
    <scope>NUCLEOTIDE SEQUENCE</scope>
    <source>
        <strain evidence="5">M-RB-37</strain>
    </source>
</reference>
<dbReference type="Proteomes" id="UP001243844">
    <property type="component" value="Unassembled WGS sequence"/>
</dbReference>
<dbReference type="SMART" id="SM00342">
    <property type="entry name" value="HTH_ARAC"/>
    <property type="match status" value="1"/>
</dbReference>
<dbReference type="GO" id="GO:0003700">
    <property type="term" value="F:DNA-binding transcription factor activity"/>
    <property type="evidence" value="ECO:0007669"/>
    <property type="project" value="InterPro"/>
</dbReference>
<dbReference type="RefSeq" id="WP_308976101.1">
    <property type="nucleotide sequence ID" value="NZ_JAVIDL010000016.1"/>
</dbReference>
<dbReference type="PROSITE" id="PS01124">
    <property type="entry name" value="HTH_ARAC_FAMILY_2"/>
    <property type="match status" value="1"/>
</dbReference>
<organism evidence="5 6">
    <name type="scientific">Acinetobacter rudis</name>
    <dbReference type="NCBI Taxonomy" id="632955"/>
    <lineage>
        <taxon>Bacteria</taxon>
        <taxon>Pseudomonadati</taxon>
        <taxon>Pseudomonadota</taxon>
        <taxon>Gammaproteobacteria</taxon>
        <taxon>Moraxellales</taxon>
        <taxon>Moraxellaceae</taxon>
        <taxon>Acinetobacter</taxon>
    </lineage>
</organism>
<sequence length="280" mass="31895">MNMHHPAFLENDDLHQSLLALAQAGLAQDYLCIRSRNQHGLSHFKVNKLHMGMVLRGQKKINTQSTQVHLSAGDLFILKPDIITDAVNIPDVKTGEYLTILVPFCEEVIQAAQMIWAKPITDKTADILKFSIDDFSTALFTWQDALFKQDLVKARLTITSILVQLCQQHYADVLIIPPSKLSKIIHQWVIDEPQYHWRSSDIEMRLGMSSATLRRKLSQEETSLRETITHARLTYALELLYSSKLPMKTIAAKSGYQSVATFRERFIAHYHVDPAVISNE</sequence>
<evidence type="ECO:0000256" key="2">
    <source>
        <dbReference type="ARBA" id="ARBA00023125"/>
    </source>
</evidence>
<accession>A0AAW8JBE8</accession>
<evidence type="ECO:0000259" key="4">
    <source>
        <dbReference type="PROSITE" id="PS01124"/>
    </source>
</evidence>
<evidence type="ECO:0000256" key="1">
    <source>
        <dbReference type="ARBA" id="ARBA00023015"/>
    </source>
</evidence>
<protein>
    <submittedName>
        <fullName evidence="5">AraC family transcriptional regulator</fullName>
    </submittedName>
</protein>
<dbReference type="PANTHER" id="PTHR43280:SF2">
    <property type="entry name" value="HTH-TYPE TRANSCRIPTIONAL REGULATOR EXSA"/>
    <property type="match status" value="1"/>
</dbReference>
<evidence type="ECO:0000256" key="3">
    <source>
        <dbReference type="ARBA" id="ARBA00023163"/>
    </source>
</evidence>
<dbReference type="InterPro" id="IPR003313">
    <property type="entry name" value="AraC-bd"/>
</dbReference>
<keyword evidence="1" id="KW-0805">Transcription regulation</keyword>
<keyword evidence="3" id="KW-0804">Transcription</keyword>